<keyword evidence="4" id="KW-0805">Transcription regulation</keyword>
<dbReference type="Gene3D" id="1.10.565.10">
    <property type="entry name" value="Retinoid X Receptor"/>
    <property type="match status" value="1"/>
</dbReference>
<evidence type="ECO:0000256" key="6">
    <source>
        <dbReference type="ARBA" id="ARBA00023163"/>
    </source>
</evidence>
<dbReference type="PANTHER" id="PTHR46011">
    <property type="entry name" value="NUCLEAR HORMONE RECEPTOR FAMILY MEMBER NHR-86-RELATED"/>
    <property type="match status" value="1"/>
</dbReference>
<protein>
    <recommendedName>
        <fullName evidence="13">Nuclear receptor</fullName>
    </recommendedName>
</protein>
<proteinExistence type="predicted"/>
<evidence type="ECO:0000256" key="8">
    <source>
        <dbReference type="ARBA" id="ARBA00023242"/>
    </source>
</evidence>
<evidence type="ECO:0000313" key="11">
    <source>
        <dbReference type="EMBL" id="GMS93812.1"/>
    </source>
</evidence>
<dbReference type="PANTHER" id="PTHR46011:SF6">
    <property type="entry name" value="HIGH ZINC ACTIVATED NUCLEAR RECEPTOR PROTEIN"/>
    <property type="match status" value="1"/>
</dbReference>
<feature type="domain" description="NR LBD" evidence="10">
    <location>
        <begin position="123"/>
        <end position="368"/>
    </location>
</feature>
<keyword evidence="5" id="KW-0238">DNA-binding</keyword>
<evidence type="ECO:0000256" key="2">
    <source>
        <dbReference type="ARBA" id="ARBA00022771"/>
    </source>
</evidence>
<dbReference type="GO" id="GO:0003700">
    <property type="term" value="F:DNA-binding transcription factor activity"/>
    <property type="evidence" value="ECO:0007669"/>
    <property type="project" value="InterPro"/>
</dbReference>
<dbReference type="InterPro" id="IPR000536">
    <property type="entry name" value="Nucl_hrmn_rcpt_lig-bd"/>
</dbReference>
<keyword evidence="7" id="KW-0675">Receptor</keyword>
<evidence type="ECO:0000259" key="9">
    <source>
        <dbReference type="PROSITE" id="PS51030"/>
    </source>
</evidence>
<keyword evidence="8" id="KW-0539">Nucleus</keyword>
<sequence length="368" mass="41886">MTLVEQSQTCLACGIPVNEIHLGIDCCRSCSVFYKRSLHRKRVLHCKEDDDNCLSRDPNTKCRKCRFERISALLTSSEGNSMDDILKVNSRNRSIVGIIAQPETIGNVFLDHETLMLCASTSSETPTLDRMRRAYGILCIMRKNGEMGTCSTQIFDQFQRGTINFARATYATLIPNERIMYTGLLDFFSSSFDDFKKLSKKEQGSLVIGNYDLLNKTDNLYRAVHHFPDDQTIMPNYTTIFSADRVDEFFVDCPLSVNKEEAAAEIIKNTTRHLVVNKTHFKRVQLAGEEFLALLALALWNEHSSNIDEKMAAIVKKNRSIITTELHKYYVTRGVANYAERLGDVLCLLVNMQEAAAQQKEDEQVYQL</sequence>
<dbReference type="SUPFAM" id="SSF48508">
    <property type="entry name" value="Nuclear receptor ligand-binding domain"/>
    <property type="match status" value="1"/>
</dbReference>
<feature type="domain" description="Nuclear receptor" evidence="9">
    <location>
        <begin position="7"/>
        <end position="87"/>
    </location>
</feature>
<name>A0AAV5THP7_9BILA</name>
<feature type="non-terminal residue" evidence="11">
    <location>
        <position position="368"/>
    </location>
</feature>
<dbReference type="InterPro" id="IPR013088">
    <property type="entry name" value="Znf_NHR/GATA"/>
</dbReference>
<evidence type="ECO:0000259" key="10">
    <source>
        <dbReference type="PROSITE" id="PS51843"/>
    </source>
</evidence>
<evidence type="ECO:0008006" key="13">
    <source>
        <dbReference type="Google" id="ProtNLM"/>
    </source>
</evidence>
<evidence type="ECO:0000256" key="5">
    <source>
        <dbReference type="ARBA" id="ARBA00023125"/>
    </source>
</evidence>
<reference evidence="11" key="1">
    <citation type="submission" date="2023-10" db="EMBL/GenBank/DDBJ databases">
        <title>Genome assembly of Pristionchus species.</title>
        <authorList>
            <person name="Yoshida K."/>
            <person name="Sommer R.J."/>
        </authorList>
    </citation>
    <scope>NUCLEOTIDE SEQUENCE</scope>
    <source>
        <strain evidence="11">RS0144</strain>
    </source>
</reference>
<dbReference type="Gene3D" id="3.30.50.10">
    <property type="entry name" value="Erythroid Transcription Factor GATA-1, subunit A"/>
    <property type="match status" value="1"/>
</dbReference>
<evidence type="ECO:0000256" key="4">
    <source>
        <dbReference type="ARBA" id="ARBA00023015"/>
    </source>
</evidence>
<keyword evidence="3" id="KW-0862">Zinc</keyword>
<dbReference type="Pfam" id="PF00105">
    <property type="entry name" value="zf-C4"/>
    <property type="match status" value="1"/>
</dbReference>
<dbReference type="PROSITE" id="PS51843">
    <property type="entry name" value="NR_LBD"/>
    <property type="match status" value="1"/>
</dbReference>
<dbReference type="AlphaFoldDB" id="A0AAV5THP7"/>
<keyword evidence="6" id="KW-0804">Transcription</keyword>
<evidence type="ECO:0000256" key="1">
    <source>
        <dbReference type="ARBA" id="ARBA00022723"/>
    </source>
</evidence>
<dbReference type="GO" id="GO:0008270">
    <property type="term" value="F:zinc ion binding"/>
    <property type="evidence" value="ECO:0007669"/>
    <property type="project" value="UniProtKB-KW"/>
</dbReference>
<dbReference type="InterPro" id="IPR035500">
    <property type="entry name" value="NHR-like_dom_sf"/>
</dbReference>
<dbReference type="GO" id="GO:0005634">
    <property type="term" value="C:nucleus"/>
    <property type="evidence" value="ECO:0007669"/>
    <property type="project" value="TreeGrafter"/>
</dbReference>
<organism evidence="11 12">
    <name type="scientific">Pristionchus entomophagus</name>
    <dbReference type="NCBI Taxonomy" id="358040"/>
    <lineage>
        <taxon>Eukaryota</taxon>
        <taxon>Metazoa</taxon>
        <taxon>Ecdysozoa</taxon>
        <taxon>Nematoda</taxon>
        <taxon>Chromadorea</taxon>
        <taxon>Rhabditida</taxon>
        <taxon>Rhabditina</taxon>
        <taxon>Diplogasteromorpha</taxon>
        <taxon>Diplogasteroidea</taxon>
        <taxon>Neodiplogasteridae</taxon>
        <taxon>Pristionchus</taxon>
    </lineage>
</organism>
<accession>A0AAV5THP7</accession>
<comment type="caution">
    <text evidence="11">The sequence shown here is derived from an EMBL/GenBank/DDBJ whole genome shotgun (WGS) entry which is preliminary data.</text>
</comment>
<dbReference type="SMART" id="SM00399">
    <property type="entry name" value="ZnF_C4"/>
    <property type="match status" value="1"/>
</dbReference>
<dbReference type="GO" id="GO:0043565">
    <property type="term" value="F:sequence-specific DNA binding"/>
    <property type="evidence" value="ECO:0007669"/>
    <property type="project" value="InterPro"/>
</dbReference>
<evidence type="ECO:0000256" key="3">
    <source>
        <dbReference type="ARBA" id="ARBA00022833"/>
    </source>
</evidence>
<gene>
    <name evidence="11" type="ORF">PENTCL1PPCAC_15987</name>
</gene>
<evidence type="ECO:0000313" key="12">
    <source>
        <dbReference type="Proteomes" id="UP001432027"/>
    </source>
</evidence>
<dbReference type="EMBL" id="BTSX01000004">
    <property type="protein sequence ID" value="GMS93812.1"/>
    <property type="molecule type" value="Genomic_DNA"/>
</dbReference>
<dbReference type="InterPro" id="IPR001628">
    <property type="entry name" value="Znf_hrmn_rcpt"/>
</dbReference>
<keyword evidence="2" id="KW-0863">Zinc-finger</keyword>
<dbReference type="Proteomes" id="UP001432027">
    <property type="component" value="Unassembled WGS sequence"/>
</dbReference>
<dbReference type="SUPFAM" id="SSF57716">
    <property type="entry name" value="Glucocorticoid receptor-like (DNA-binding domain)"/>
    <property type="match status" value="1"/>
</dbReference>
<dbReference type="Pfam" id="PF00104">
    <property type="entry name" value="Hormone_recep"/>
    <property type="match status" value="1"/>
</dbReference>
<keyword evidence="1" id="KW-0479">Metal-binding</keyword>
<dbReference type="PROSITE" id="PS51030">
    <property type="entry name" value="NUCLEAR_REC_DBD_2"/>
    <property type="match status" value="1"/>
</dbReference>
<keyword evidence="12" id="KW-1185">Reference proteome</keyword>
<evidence type="ECO:0000256" key="7">
    <source>
        <dbReference type="ARBA" id="ARBA00023170"/>
    </source>
</evidence>
<dbReference type="SMART" id="SM00430">
    <property type="entry name" value="HOLI"/>
    <property type="match status" value="1"/>
</dbReference>